<dbReference type="Gene3D" id="3.90.105.50">
    <property type="match status" value="1"/>
</dbReference>
<proteinExistence type="predicted"/>
<dbReference type="EMBL" id="CP159872">
    <property type="protein sequence ID" value="XCM80387.1"/>
    <property type="molecule type" value="Genomic_DNA"/>
</dbReference>
<dbReference type="InterPro" id="IPR038148">
    <property type="entry name" value="Tn1545/Tn916_Xis"/>
</dbReference>
<dbReference type="KEGG" id="kcm:ABWK59_16365"/>
<evidence type="ECO:0000259" key="1">
    <source>
        <dbReference type="Pfam" id="PF12728"/>
    </source>
</evidence>
<reference evidence="2" key="1">
    <citation type="submission" date="2024-06" db="EMBL/GenBank/DDBJ databases">
        <title>The genome sequences of Kitasatospora sp. strain HUAS MG31.</title>
        <authorList>
            <person name="Mo P."/>
        </authorList>
    </citation>
    <scope>NUCLEOTIDE SEQUENCE</scope>
    <source>
        <strain evidence="2">HUAS MG31</strain>
    </source>
</reference>
<dbReference type="InterPro" id="IPR010093">
    <property type="entry name" value="SinI_DNA-bd"/>
</dbReference>
<dbReference type="AlphaFoldDB" id="A0AAU8JVQ7"/>
<feature type="domain" description="Helix-turn-helix" evidence="1">
    <location>
        <begin position="12"/>
        <end position="61"/>
    </location>
</feature>
<dbReference type="NCBIfam" id="TIGR01764">
    <property type="entry name" value="excise"/>
    <property type="match status" value="1"/>
</dbReference>
<protein>
    <submittedName>
        <fullName evidence="2">Helix-turn-helix domain-containing protein</fullName>
    </submittedName>
</protein>
<accession>A0AAU8JVQ7</accession>
<dbReference type="Pfam" id="PF12728">
    <property type="entry name" value="HTH_17"/>
    <property type="match status" value="1"/>
</dbReference>
<gene>
    <name evidence="2" type="ORF">ABWK59_16365</name>
</gene>
<organism evidence="2">
    <name type="scientific">Kitasatospora camelliae</name>
    <dbReference type="NCBI Taxonomy" id="3156397"/>
    <lineage>
        <taxon>Bacteria</taxon>
        <taxon>Bacillati</taxon>
        <taxon>Actinomycetota</taxon>
        <taxon>Actinomycetes</taxon>
        <taxon>Kitasatosporales</taxon>
        <taxon>Streptomycetaceae</taxon>
        <taxon>Kitasatospora</taxon>
    </lineage>
</organism>
<sequence>MTVPVATLRPALLTPEEAARVLRIGRSKLYQLLADQELTSIKIGRSRRVRPADIDAYIERQAVQAN</sequence>
<dbReference type="InterPro" id="IPR041657">
    <property type="entry name" value="HTH_17"/>
</dbReference>
<name>A0AAU8JVQ7_9ACTN</name>
<dbReference type="RefSeq" id="WP_354641326.1">
    <property type="nucleotide sequence ID" value="NZ_CP159872.1"/>
</dbReference>
<dbReference type="GO" id="GO:0003677">
    <property type="term" value="F:DNA binding"/>
    <property type="evidence" value="ECO:0007669"/>
    <property type="project" value="InterPro"/>
</dbReference>
<evidence type="ECO:0000313" key="2">
    <source>
        <dbReference type="EMBL" id="XCM80387.1"/>
    </source>
</evidence>